<feature type="compositionally biased region" description="Basic and acidic residues" evidence="5">
    <location>
        <begin position="155"/>
        <end position="166"/>
    </location>
</feature>
<keyword evidence="7" id="KW-1185">Reference proteome</keyword>
<evidence type="ECO:0000256" key="5">
    <source>
        <dbReference type="SAM" id="MobiDB-lite"/>
    </source>
</evidence>
<dbReference type="PANTHER" id="PTHR46915">
    <property type="entry name" value="UBIQUITIN-LIKE PROTEASE 4-RELATED"/>
    <property type="match status" value="1"/>
</dbReference>
<feature type="compositionally biased region" description="Polar residues" evidence="5">
    <location>
        <begin position="104"/>
        <end position="115"/>
    </location>
</feature>
<keyword evidence="4" id="KW-0788">Thiol protease</keyword>
<protein>
    <submittedName>
        <fullName evidence="8">Ubiquitin-like-specific protease 1D isoform X1</fullName>
    </submittedName>
</protein>
<evidence type="ECO:0000313" key="7">
    <source>
        <dbReference type="Proteomes" id="UP001515500"/>
    </source>
</evidence>
<dbReference type="SUPFAM" id="SSF54001">
    <property type="entry name" value="Cysteine proteinases"/>
    <property type="match status" value="1"/>
</dbReference>
<evidence type="ECO:0000259" key="6">
    <source>
        <dbReference type="PROSITE" id="PS50600"/>
    </source>
</evidence>
<dbReference type="GO" id="GO:0006508">
    <property type="term" value="P:proteolysis"/>
    <property type="evidence" value="ECO:0007669"/>
    <property type="project" value="UniProtKB-KW"/>
</dbReference>
<dbReference type="AlphaFoldDB" id="A0AB40BGS0"/>
<dbReference type="GO" id="GO:0008234">
    <property type="term" value="F:cysteine-type peptidase activity"/>
    <property type="evidence" value="ECO:0007669"/>
    <property type="project" value="UniProtKB-KW"/>
</dbReference>
<feature type="compositionally biased region" description="Polar residues" evidence="5">
    <location>
        <begin position="188"/>
        <end position="200"/>
    </location>
</feature>
<keyword evidence="3" id="KW-0378">Hydrolase</keyword>
<dbReference type="InterPro" id="IPR003653">
    <property type="entry name" value="Peptidase_C48_C"/>
</dbReference>
<dbReference type="RefSeq" id="XP_039126294.1">
    <property type="nucleotide sequence ID" value="XM_039270360.1"/>
</dbReference>
<dbReference type="Pfam" id="PF02902">
    <property type="entry name" value="Peptidase_C48"/>
    <property type="match status" value="1"/>
</dbReference>
<feature type="region of interest" description="Disordered" evidence="5">
    <location>
        <begin position="94"/>
        <end position="131"/>
    </location>
</feature>
<organism evidence="7 8">
    <name type="scientific">Dioscorea cayennensis subsp. rotundata</name>
    <name type="common">White Guinea yam</name>
    <name type="synonym">Dioscorea rotundata</name>
    <dbReference type="NCBI Taxonomy" id="55577"/>
    <lineage>
        <taxon>Eukaryota</taxon>
        <taxon>Viridiplantae</taxon>
        <taxon>Streptophyta</taxon>
        <taxon>Embryophyta</taxon>
        <taxon>Tracheophyta</taxon>
        <taxon>Spermatophyta</taxon>
        <taxon>Magnoliopsida</taxon>
        <taxon>Liliopsida</taxon>
        <taxon>Dioscoreales</taxon>
        <taxon>Dioscoreaceae</taxon>
        <taxon>Dioscorea</taxon>
    </lineage>
</organism>
<feature type="compositionally biased region" description="Low complexity" evidence="5">
    <location>
        <begin position="116"/>
        <end position="131"/>
    </location>
</feature>
<evidence type="ECO:0000256" key="4">
    <source>
        <dbReference type="ARBA" id="ARBA00022807"/>
    </source>
</evidence>
<dbReference type="Proteomes" id="UP001515500">
    <property type="component" value="Chromosome 5"/>
</dbReference>
<evidence type="ECO:0000313" key="8">
    <source>
        <dbReference type="RefSeq" id="XP_039126294.1"/>
    </source>
</evidence>
<name>A0AB40BGS0_DIOCR</name>
<accession>A0AB40BGS0</accession>
<comment type="similarity">
    <text evidence="1">Belongs to the peptidase C48 family.</text>
</comment>
<dbReference type="Gene3D" id="1.10.418.20">
    <property type="match status" value="1"/>
</dbReference>
<dbReference type="GeneID" id="120262271"/>
<feature type="region of interest" description="Disordered" evidence="5">
    <location>
        <begin position="155"/>
        <end position="206"/>
    </location>
</feature>
<dbReference type="PROSITE" id="PS50600">
    <property type="entry name" value="ULP_PROTEASE"/>
    <property type="match status" value="1"/>
</dbReference>
<sequence length="554" mass="62698">MVRAPLELDWSEIMRRREDGPTPEVEVVPGDGGAEGGGEAAAMAELSDHQLSDKIQRISKMLSARFHYRLPDRGAKLLSNFKQMQAELDRRKLVNHQKKENENSEASSLTKTGEPSNSVRVSSSSDTTSSHLQSSFASSFLNKLEDKTDISCDKDLKSKRQDESKSSRASGAHLHQDVKPAKKVSGTAKPTSGQKSTDSSAGEDKVTSCIVGPKGINNSNISYHGGGNITSGFFKRRRASEIGVSSDLKLKKAHHLVLLDDEDVQPTELAQGDSPDERMESKIYYPSRNDPEAVELSYSAIKCLEPESYLSSPIMNFYIQYLQGPSSPVATLRSEYHFFNTYFYSKLEEALSFKGDRSASFLRLRRWWKGVNIFQKAYIFLPIHGDMHWSLVIICIPPKDEETGPTILHLDSLGLHSSNSVFDIVDSYLKEEWKYINENAAPPSDLPISERIWKNLPRRIEKRKITQVPQQKNEYDCGLFVLYFMERFIADAPERLRRKDHNMFGRKWFKPEDASSLRKRIHCLLAEEFEKARLDSHRSDSPVPASSSVREDEE</sequence>
<evidence type="ECO:0000256" key="2">
    <source>
        <dbReference type="ARBA" id="ARBA00022670"/>
    </source>
</evidence>
<evidence type="ECO:0000256" key="3">
    <source>
        <dbReference type="ARBA" id="ARBA00022801"/>
    </source>
</evidence>
<dbReference type="Gene3D" id="3.30.310.130">
    <property type="entry name" value="Ubiquitin-related"/>
    <property type="match status" value="1"/>
</dbReference>
<feature type="domain" description="Ubiquitin-like protease family profile" evidence="6">
    <location>
        <begin position="294"/>
        <end position="488"/>
    </location>
</feature>
<reference evidence="8" key="1">
    <citation type="submission" date="2025-08" db="UniProtKB">
        <authorList>
            <consortium name="RefSeq"/>
        </authorList>
    </citation>
    <scope>IDENTIFICATION</scope>
</reference>
<keyword evidence="2 8" id="KW-0645">Protease</keyword>
<dbReference type="InterPro" id="IPR038765">
    <property type="entry name" value="Papain-like_cys_pep_sf"/>
</dbReference>
<evidence type="ECO:0000256" key="1">
    <source>
        <dbReference type="ARBA" id="ARBA00005234"/>
    </source>
</evidence>
<proteinExistence type="inferred from homology"/>
<feature type="region of interest" description="Disordered" evidence="5">
    <location>
        <begin position="15"/>
        <end position="38"/>
    </location>
</feature>
<gene>
    <name evidence="8" type="primary">LOC120262271</name>
</gene>
<dbReference type="PANTHER" id="PTHR46915:SF2">
    <property type="entry name" value="UBIQUITIN-LIKE PROTEASE 4"/>
    <property type="match status" value="1"/>
</dbReference>
<feature type="region of interest" description="Disordered" evidence="5">
    <location>
        <begin position="533"/>
        <end position="554"/>
    </location>
</feature>
<dbReference type="GO" id="GO:0016926">
    <property type="term" value="P:protein desumoylation"/>
    <property type="evidence" value="ECO:0007669"/>
    <property type="project" value="UniProtKB-ARBA"/>
</dbReference>